<evidence type="ECO:0000313" key="3">
    <source>
        <dbReference type="Proteomes" id="UP000499080"/>
    </source>
</evidence>
<comment type="caution">
    <text evidence="2">The sequence shown here is derived from an EMBL/GenBank/DDBJ whole genome shotgun (WGS) entry which is preliminary data.</text>
</comment>
<organism evidence="2 3">
    <name type="scientific">Araneus ventricosus</name>
    <name type="common">Orbweaver spider</name>
    <name type="synonym">Epeira ventricosa</name>
    <dbReference type="NCBI Taxonomy" id="182803"/>
    <lineage>
        <taxon>Eukaryota</taxon>
        <taxon>Metazoa</taxon>
        <taxon>Ecdysozoa</taxon>
        <taxon>Arthropoda</taxon>
        <taxon>Chelicerata</taxon>
        <taxon>Arachnida</taxon>
        <taxon>Araneae</taxon>
        <taxon>Araneomorphae</taxon>
        <taxon>Entelegynae</taxon>
        <taxon>Araneoidea</taxon>
        <taxon>Araneidae</taxon>
        <taxon>Araneus</taxon>
    </lineage>
</organism>
<name>A0A4Y2P7Q8_ARAVE</name>
<dbReference type="EMBL" id="BGPR01010613">
    <property type="protein sequence ID" value="GBN47083.1"/>
    <property type="molecule type" value="Genomic_DNA"/>
</dbReference>
<dbReference type="AlphaFoldDB" id="A0A4Y2P7Q8"/>
<keyword evidence="3" id="KW-1185">Reference proteome</keyword>
<evidence type="ECO:0000256" key="1">
    <source>
        <dbReference type="SAM" id="MobiDB-lite"/>
    </source>
</evidence>
<gene>
    <name evidence="2" type="ORF">AVEN_180383_1</name>
</gene>
<proteinExistence type="predicted"/>
<sequence length="95" mass="10745">MVAALELVVYSKFWRDDSSAVYVGLLHVKSYRDQTPSLWCGAEVWRRGASSSVSSSGRGSKQSPFKNIPRVPSKRDVNITKLNHTNFKAYRRAQI</sequence>
<evidence type="ECO:0000313" key="2">
    <source>
        <dbReference type="EMBL" id="GBN47083.1"/>
    </source>
</evidence>
<feature type="compositionally biased region" description="Low complexity" evidence="1">
    <location>
        <begin position="50"/>
        <end position="60"/>
    </location>
</feature>
<feature type="region of interest" description="Disordered" evidence="1">
    <location>
        <begin position="50"/>
        <end position="71"/>
    </location>
</feature>
<dbReference type="Proteomes" id="UP000499080">
    <property type="component" value="Unassembled WGS sequence"/>
</dbReference>
<protein>
    <submittedName>
        <fullName evidence="2">Uncharacterized protein</fullName>
    </submittedName>
</protein>
<accession>A0A4Y2P7Q8</accession>
<reference evidence="2 3" key="1">
    <citation type="journal article" date="2019" name="Sci. Rep.">
        <title>Orb-weaving spider Araneus ventricosus genome elucidates the spidroin gene catalogue.</title>
        <authorList>
            <person name="Kono N."/>
            <person name="Nakamura H."/>
            <person name="Ohtoshi R."/>
            <person name="Moran D.A.P."/>
            <person name="Shinohara A."/>
            <person name="Yoshida Y."/>
            <person name="Fujiwara M."/>
            <person name="Mori M."/>
            <person name="Tomita M."/>
            <person name="Arakawa K."/>
        </authorList>
    </citation>
    <scope>NUCLEOTIDE SEQUENCE [LARGE SCALE GENOMIC DNA]</scope>
</reference>